<evidence type="ECO:0000313" key="2">
    <source>
        <dbReference type="EMBL" id="GES88429.1"/>
    </source>
</evidence>
<dbReference type="Proteomes" id="UP000247702">
    <property type="component" value="Unassembled WGS sequence"/>
</dbReference>
<keyword evidence="3" id="KW-1185">Reference proteome</keyword>
<evidence type="ECO:0000313" key="3">
    <source>
        <dbReference type="Proteomes" id="UP000247702"/>
    </source>
</evidence>
<dbReference type="AlphaFoldDB" id="A0A2Z6RF11"/>
<evidence type="ECO:0000313" key="1">
    <source>
        <dbReference type="EMBL" id="GBB96594.1"/>
    </source>
</evidence>
<name>A0A2Z6RF11_9GLOM</name>
<comment type="caution">
    <text evidence="1">The sequence shown here is derived from an EMBL/GenBank/DDBJ whole genome shotgun (WGS) entry which is preliminary data.</text>
</comment>
<organism evidence="1 3">
    <name type="scientific">Rhizophagus clarus</name>
    <dbReference type="NCBI Taxonomy" id="94130"/>
    <lineage>
        <taxon>Eukaryota</taxon>
        <taxon>Fungi</taxon>
        <taxon>Fungi incertae sedis</taxon>
        <taxon>Mucoromycota</taxon>
        <taxon>Glomeromycotina</taxon>
        <taxon>Glomeromycetes</taxon>
        <taxon>Glomerales</taxon>
        <taxon>Glomeraceae</taxon>
        <taxon>Rhizophagus</taxon>
    </lineage>
</organism>
<dbReference type="Proteomes" id="UP000615446">
    <property type="component" value="Unassembled WGS sequence"/>
</dbReference>
<gene>
    <name evidence="2" type="ORF">RCL2_001538300</name>
    <name evidence="1" type="ORF">RclHR1_27910001</name>
</gene>
<protein>
    <submittedName>
        <fullName evidence="1">Uncharacterized protein</fullName>
    </submittedName>
</protein>
<reference evidence="2" key="2">
    <citation type="submission" date="2019-10" db="EMBL/GenBank/DDBJ databases">
        <title>Conservation and host-specific expression of non-tandemly repeated heterogenous ribosome RNA gene in arbuscular mycorrhizal fungi.</title>
        <authorList>
            <person name="Maeda T."/>
            <person name="Kobayashi Y."/>
            <person name="Nakagawa T."/>
            <person name="Ezawa T."/>
            <person name="Yamaguchi K."/>
            <person name="Bino T."/>
            <person name="Nishimoto Y."/>
            <person name="Shigenobu S."/>
            <person name="Kawaguchi M."/>
        </authorList>
    </citation>
    <scope>NUCLEOTIDE SEQUENCE</scope>
    <source>
        <strain evidence="2">HR1</strain>
    </source>
</reference>
<dbReference type="EMBL" id="BLAL01000178">
    <property type="protein sequence ID" value="GES88429.1"/>
    <property type="molecule type" value="Genomic_DNA"/>
</dbReference>
<dbReference type="EMBL" id="BEXD01001992">
    <property type="protein sequence ID" value="GBB96594.1"/>
    <property type="molecule type" value="Genomic_DNA"/>
</dbReference>
<proteinExistence type="predicted"/>
<sequence length="175" mass="19925">MKIGKFILKTVIPQTACFLACILNTFLLDDELMEILFMDSKIHQELEKYNAMYPDIKNLRDSMHQSDMSINIDVINEDLKGLLDDESDTTSLCNNTPLLIILLIKSQKRNAKKKVCKEKKKTLQLQTSSGLDEKVVPTFSAESPEYTLSKPSNSRIITFNQSLLSSPFTSFKQLK</sequence>
<accession>A0A2Z6RF11</accession>
<reference evidence="1 3" key="1">
    <citation type="submission" date="2017-11" db="EMBL/GenBank/DDBJ databases">
        <title>The genome of Rhizophagus clarus HR1 reveals common genetic basis of auxotrophy among arbuscular mycorrhizal fungi.</title>
        <authorList>
            <person name="Kobayashi Y."/>
        </authorList>
    </citation>
    <scope>NUCLEOTIDE SEQUENCE [LARGE SCALE GENOMIC DNA]</scope>
    <source>
        <strain evidence="1 3">HR1</strain>
    </source>
</reference>